<reference evidence="3" key="3">
    <citation type="submission" date="2018-05" db="EMBL/GenBank/DDBJ databases">
        <authorList>
            <person name="Duru I."/>
        </authorList>
    </citation>
    <scope>NUCLEOTIDE SEQUENCE [LARGE SCALE GENOMIC DNA]</scope>
</reference>
<reference evidence="2" key="2">
    <citation type="submission" date="2018-05" db="EMBL/GenBank/DDBJ databases">
        <authorList>
            <person name="Lanie J.A."/>
            <person name="Ng W.-L."/>
            <person name="Kazmierczak K.M."/>
            <person name="Andrzejewski T.M."/>
            <person name="Davidsen T.M."/>
            <person name="Wayne K.J."/>
            <person name="Tettelin H."/>
            <person name="Glass J.I."/>
            <person name="Rusch D."/>
            <person name="Podicherti R."/>
            <person name="Tsui H.-C.T."/>
            <person name="Winkler M.E."/>
        </authorList>
    </citation>
    <scope>NUCLEOTIDE SEQUENCE</scope>
    <source>
        <strain evidence="2">Lactococcus lactis</strain>
    </source>
</reference>
<gene>
    <name evidence="1" type="ORF">AMHIJAGA_01252</name>
</gene>
<evidence type="ECO:0000313" key="3">
    <source>
        <dbReference type="Proteomes" id="UP000279235"/>
    </source>
</evidence>
<dbReference type="Proteomes" id="UP000279235">
    <property type="component" value="Unassembled WGS sequence"/>
</dbReference>
<name>A0A2X0PUF6_9LACT</name>
<dbReference type="AlphaFoldDB" id="A0A2X0PUF6"/>
<dbReference type="EMBL" id="OGTW01000050">
    <property type="protein sequence ID" value="SPB25489.1"/>
    <property type="molecule type" value="Genomic_DNA"/>
</dbReference>
<proteinExistence type="predicted"/>
<reference evidence="1" key="1">
    <citation type="submission" date="2018-01" db="EMBL/GenBank/DDBJ databases">
        <authorList>
            <person name="Gaut B.S."/>
            <person name="Morton B.R."/>
            <person name="Clegg M.T."/>
            <person name="Duvall M.R."/>
        </authorList>
    </citation>
    <scope>NUCLEOTIDE SEQUENCE</scope>
    <source>
        <strain evidence="1">Lactococcus lactis</strain>
    </source>
</reference>
<evidence type="ECO:0000313" key="2">
    <source>
        <dbReference type="EMBL" id="SPS11318.1"/>
    </source>
</evidence>
<organism evidence="1">
    <name type="scientific">Lactococcus lactis</name>
    <dbReference type="NCBI Taxonomy" id="1358"/>
    <lineage>
        <taxon>Bacteria</taxon>
        <taxon>Bacillati</taxon>
        <taxon>Bacillota</taxon>
        <taxon>Bacilli</taxon>
        <taxon>Lactobacillales</taxon>
        <taxon>Streptococcaceae</taxon>
        <taxon>Lactococcus</taxon>
    </lineage>
</organism>
<evidence type="ECO:0000313" key="1">
    <source>
        <dbReference type="EMBL" id="SPB25489.1"/>
    </source>
</evidence>
<dbReference type="EMBL" id="OGTW02000050">
    <property type="protein sequence ID" value="SPS11318.1"/>
    <property type="molecule type" value="Genomic_DNA"/>
</dbReference>
<dbReference type="RefSeq" id="WP_127093864.1">
    <property type="nucleotide sequence ID" value="NZ_OGTW02000050.1"/>
</dbReference>
<accession>A0A2X0PUF6</accession>
<sequence length="303" mass="35252">MEILKKRINNVEKYLSDISDNQNFFIGIKIEPNKIQKILSEKFNKTDENGLMFIPKPYNGIMAQRNTVGEFLSDKSKPKETAYRAQSWSLKDWGGNIHSGTSEVPYKRYPKIFIDPFGLNFILLNDKQYLVINKQFNKKKSEYDKIKSAINLTLELFNKAETFILDVDTDMLKPVRKSVPWEILPQGVRIWNAFKDVANSNQVSKSAKILIEERFKYLEEFKPDVEYQGTAGYSGYIAFAFSSKNIYVLDSILYGNATYIFGGNWEEISQLTKKQIIDDNLYKYRIIHDKNWKIEIGNILNSI</sequence>
<protein>
    <submittedName>
        <fullName evidence="1">Uncharacterized protein</fullName>
    </submittedName>
</protein>